<dbReference type="InterPro" id="IPR002346">
    <property type="entry name" value="Mopterin_DH_FAD-bd"/>
</dbReference>
<dbReference type="Gene3D" id="3.30.43.10">
    <property type="entry name" value="Uridine Diphospho-n-acetylenolpyruvylglucosamine Reductase, domain 2"/>
    <property type="match status" value="1"/>
</dbReference>
<dbReference type="Proteomes" id="UP000199152">
    <property type="component" value="Unassembled WGS sequence"/>
</dbReference>
<dbReference type="InterPro" id="IPR016167">
    <property type="entry name" value="FAD-bd_PCMH_sub1"/>
</dbReference>
<keyword evidence="1" id="KW-0285">Flavoprotein</keyword>
<dbReference type="InterPro" id="IPR016166">
    <property type="entry name" value="FAD-bd_PCMH"/>
</dbReference>
<dbReference type="InParanoid" id="A0A1I4I737"/>
<accession>A0A1I4I737</accession>
<dbReference type="RefSeq" id="WP_091327439.1">
    <property type="nucleotide sequence ID" value="NZ_FOSW01000012.1"/>
</dbReference>
<reference evidence="5 6" key="1">
    <citation type="submission" date="2016-10" db="EMBL/GenBank/DDBJ databases">
        <authorList>
            <person name="de Groot N.N."/>
        </authorList>
    </citation>
    <scope>NUCLEOTIDE SEQUENCE [LARGE SCALE GENOMIC DNA]</scope>
    <source>
        <strain evidence="5 6">DSM 45317</strain>
    </source>
</reference>
<evidence type="ECO:0000256" key="2">
    <source>
        <dbReference type="ARBA" id="ARBA00022827"/>
    </source>
</evidence>
<feature type="domain" description="FAD-binding PCMH-type" evidence="4">
    <location>
        <begin position="1"/>
        <end position="178"/>
    </location>
</feature>
<keyword evidence="3" id="KW-0560">Oxidoreductase</keyword>
<dbReference type="SUPFAM" id="SSF56176">
    <property type="entry name" value="FAD-binding/transporter-associated domain-like"/>
    <property type="match status" value="1"/>
</dbReference>
<dbReference type="InterPro" id="IPR051312">
    <property type="entry name" value="Diverse_Substr_Oxidored"/>
</dbReference>
<dbReference type="SMART" id="SM01092">
    <property type="entry name" value="CO_deh_flav_C"/>
    <property type="match status" value="1"/>
</dbReference>
<proteinExistence type="predicted"/>
<evidence type="ECO:0000256" key="3">
    <source>
        <dbReference type="ARBA" id="ARBA00023002"/>
    </source>
</evidence>
<dbReference type="Pfam" id="PF03450">
    <property type="entry name" value="CO_deh_flav_C"/>
    <property type="match status" value="1"/>
</dbReference>
<name>A0A1I4I737_9ACTN</name>
<dbReference type="Pfam" id="PF00941">
    <property type="entry name" value="FAD_binding_5"/>
    <property type="match status" value="1"/>
</dbReference>
<dbReference type="InterPro" id="IPR016169">
    <property type="entry name" value="FAD-bd_PCMH_sub2"/>
</dbReference>
<dbReference type="GO" id="GO:0016491">
    <property type="term" value="F:oxidoreductase activity"/>
    <property type="evidence" value="ECO:0007669"/>
    <property type="project" value="UniProtKB-KW"/>
</dbReference>
<organism evidence="5 6">
    <name type="scientific">Geodermatophilus ruber</name>
    <dbReference type="NCBI Taxonomy" id="504800"/>
    <lineage>
        <taxon>Bacteria</taxon>
        <taxon>Bacillati</taxon>
        <taxon>Actinomycetota</taxon>
        <taxon>Actinomycetes</taxon>
        <taxon>Geodermatophilales</taxon>
        <taxon>Geodermatophilaceae</taxon>
        <taxon>Geodermatophilus</taxon>
    </lineage>
</organism>
<dbReference type="InterPro" id="IPR036318">
    <property type="entry name" value="FAD-bd_PCMH-like_sf"/>
</dbReference>
<dbReference type="PROSITE" id="PS51387">
    <property type="entry name" value="FAD_PCMH"/>
    <property type="match status" value="1"/>
</dbReference>
<evidence type="ECO:0000259" key="4">
    <source>
        <dbReference type="PROSITE" id="PS51387"/>
    </source>
</evidence>
<dbReference type="SUPFAM" id="SSF55447">
    <property type="entry name" value="CO dehydrogenase flavoprotein C-terminal domain-like"/>
    <property type="match status" value="1"/>
</dbReference>
<dbReference type="Gene3D" id="3.30.465.10">
    <property type="match status" value="1"/>
</dbReference>
<evidence type="ECO:0000313" key="6">
    <source>
        <dbReference type="Proteomes" id="UP000199152"/>
    </source>
</evidence>
<dbReference type="AlphaFoldDB" id="A0A1I4I737"/>
<protein>
    <submittedName>
        <fullName evidence="5">Carbon-monoxide dehydrogenase medium subunit</fullName>
    </submittedName>
</protein>
<keyword evidence="2" id="KW-0274">FAD</keyword>
<evidence type="ECO:0000313" key="5">
    <source>
        <dbReference type="EMBL" id="SFL50080.1"/>
    </source>
</evidence>
<dbReference type="GO" id="GO:0071949">
    <property type="term" value="F:FAD binding"/>
    <property type="evidence" value="ECO:0007669"/>
    <property type="project" value="InterPro"/>
</dbReference>
<dbReference type="InterPro" id="IPR036683">
    <property type="entry name" value="CO_DH_flav_C_dom_sf"/>
</dbReference>
<dbReference type="Gene3D" id="3.30.390.50">
    <property type="entry name" value="CO dehydrogenase flavoprotein, C-terminal domain"/>
    <property type="match status" value="1"/>
</dbReference>
<keyword evidence="6" id="KW-1185">Reference proteome</keyword>
<dbReference type="OrthoDB" id="9793944at2"/>
<dbReference type="PANTHER" id="PTHR42659:SF2">
    <property type="entry name" value="XANTHINE DEHYDROGENASE SUBUNIT C-RELATED"/>
    <property type="match status" value="1"/>
</dbReference>
<sequence length="289" mass="29612">MKPPPFRYSAPTTVSDAVALLVEHADDDPRVLAGGQSLVPLMNFRLAQPGHLIDLRRVTGLDTLRLEDDVLVIGAMVRQSTAERSPDVALAAPLLAEALGHVAHPPIRHSGTVVGSIAHADPAAELPAVALAADAEMVATGPGGARRIPAAEFFLGPFTTALEPDEILTEVRFPPFPGGHAFVEFARTHGNFAIVGVAALVALAGGEVTRAAVAVSGMGPTPLRLTAAEEALVGRAPGAAAIEAAVDAGTAGLAPAGDLHAGAETRIDIARACLRRGIEGALARALDRR</sequence>
<evidence type="ECO:0000256" key="1">
    <source>
        <dbReference type="ARBA" id="ARBA00022630"/>
    </source>
</evidence>
<dbReference type="STRING" id="504800.SAMN04488085_11274"/>
<dbReference type="PANTHER" id="PTHR42659">
    <property type="entry name" value="XANTHINE DEHYDROGENASE SUBUNIT C-RELATED"/>
    <property type="match status" value="1"/>
</dbReference>
<gene>
    <name evidence="5" type="ORF">SAMN04488085_11274</name>
</gene>
<dbReference type="EMBL" id="FOSW01000012">
    <property type="protein sequence ID" value="SFL50080.1"/>
    <property type="molecule type" value="Genomic_DNA"/>
</dbReference>
<dbReference type="InterPro" id="IPR005107">
    <property type="entry name" value="CO_DH_flav_C"/>
</dbReference>